<evidence type="ECO:0000313" key="12">
    <source>
        <dbReference type="Proteomes" id="UP000588068"/>
    </source>
</evidence>
<keyword evidence="4 9" id="KW-0963">Cytoplasm</keyword>
<keyword evidence="6 9" id="KW-0808">Transferase</keyword>
<comment type="function">
    <text evidence="1 9">Catalyzes the transfer of the enolpyruvyl moiety of phosphoenolpyruvate (PEP) to the 5-hydroxyl of shikimate-3-phosphate (S3P) to produce enolpyruvyl shikimate-3-phosphate and inorganic phosphate.</text>
</comment>
<dbReference type="EMBL" id="JACHHZ010000001">
    <property type="protein sequence ID" value="MBB6091939.1"/>
    <property type="molecule type" value="Genomic_DNA"/>
</dbReference>
<dbReference type="GO" id="GO:0005737">
    <property type="term" value="C:cytoplasm"/>
    <property type="evidence" value="ECO:0007669"/>
    <property type="project" value="UniProtKB-SubCell"/>
</dbReference>
<proteinExistence type="inferred from homology"/>
<dbReference type="PROSITE" id="PS00104">
    <property type="entry name" value="EPSP_SYNTHASE_1"/>
    <property type="match status" value="1"/>
</dbReference>
<comment type="subcellular location">
    <subcellularLocation>
        <location evidence="9">Cytoplasm</location>
    </subcellularLocation>
</comment>
<comment type="similarity">
    <text evidence="3 9">Belongs to the EPSP synthase family.</text>
</comment>
<feature type="domain" description="Enolpyruvate transferase" evidence="10">
    <location>
        <begin position="9"/>
        <end position="424"/>
    </location>
</feature>
<feature type="binding site" evidence="9">
    <location>
        <position position="167"/>
    </location>
    <ligand>
        <name>3-phosphoshikimate</name>
        <dbReference type="ChEBI" id="CHEBI:145989"/>
    </ligand>
</feature>
<dbReference type="AlphaFoldDB" id="A0A841HHR5"/>
<feature type="binding site" evidence="9">
    <location>
        <position position="23"/>
    </location>
    <ligand>
        <name>3-phosphoshikimate</name>
        <dbReference type="ChEBI" id="CHEBI:145989"/>
    </ligand>
</feature>
<evidence type="ECO:0000256" key="1">
    <source>
        <dbReference type="ARBA" id="ARBA00002174"/>
    </source>
</evidence>
<dbReference type="Pfam" id="PF00275">
    <property type="entry name" value="EPSP_synthase"/>
    <property type="match status" value="1"/>
</dbReference>
<comment type="caution">
    <text evidence="11">The sequence shown here is derived from an EMBL/GenBank/DDBJ whole genome shotgun (WGS) entry which is preliminary data.</text>
</comment>
<dbReference type="PANTHER" id="PTHR21090">
    <property type="entry name" value="AROM/DEHYDROQUINATE SYNTHASE"/>
    <property type="match status" value="1"/>
</dbReference>
<keyword evidence="12" id="KW-1185">Reference proteome</keyword>
<feature type="binding site" evidence="9">
    <location>
        <position position="391"/>
    </location>
    <ligand>
        <name>phosphoenolpyruvate</name>
        <dbReference type="ChEBI" id="CHEBI:58702"/>
    </ligand>
</feature>
<comment type="catalytic activity">
    <reaction evidence="8">
        <text>3-phosphoshikimate + phosphoenolpyruvate = 5-O-(1-carboxyvinyl)-3-phosphoshikimate + phosphate</text>
        <dbReference type="Rhea" id="RHEA:21256"/>
        <dbReference type="ChEBI" id="CHEBI:43474"/>
        <dbReference type="ChEBI" id="CHEBI:57701"/>
        <dbReference type="ChEBI" id="CHEBI:58702"/>
        <dbReference type="ChEBI" id="CHEBI:145989"/>
        <dbReference type="EC" id="2.5.1.19"/>
    </reaction>
    <physiologicalReaction direction="left-to-right" evidence="8">
        <dbReference type="Rhea" id="RHEA:21257"/>
    </physiologicalReaction>
</comment>
<feature type="binding site" evidence="9">
    <location>
        <position position="346"/>
    </location>
    <ligand>
        <name>phosphoenolpyruvate</name>
        <dbReference type="ChEBI" id="CHEBI:58702"/>
    </ligand>
</feature>
<feature type="binding site" evidence="9">
    <location>
        <position position="169"/>
    </location>
    <ligand>
        <name>3-phosphoshikimate</name>
        <dbReference type="ChEBI" id="CHEBI:145989"/>
    </ligand>
</feature>
<evidence type="ECO:0000256" key="2">
    <source>
        <dbReference type="ARBA" id="ARBA00004811"/>
    </source>
</evidence>
<evidence type="ECO:0000259" key="10">
    <source>
        <dbReference type="Pfam" id="PF00275"/>
    </source>
</evidence>
<dbReference type="InterPro" id="IPR006264">
    <property type="entry name" value="EPSP_synthase"/>
</dbReference>
<feature type="binding site" evidence="9">
    <location>
        <position position="315"/>
    </location>
    <ligand>
        <name>3-phosphoshikimate</name>
        <dbReference type="ChEBI" id="CHEBI:145989"/>
    </ligand>
</feature>
<dbReference type="GO" id="GO:0003866">
    <property type="term" value="F:3-phosphoshikimate 1-carboxyvinyltransferase activity"/>
    <property type="evidence" value="ECO:0007669"/>
    <property type="project" value="UniProtKB-UniRule"/>
</dbReference>
<gene>
    <name evidence="9" type="primary">aroA</name>
    <name evidence="11" type="ORF">HNQ60_000785</name>
</gene>
<keyword evidence="5 9" id="KW-0028">Amino-acid biosynthesis</keyword>
<dbReference type="CDD" id="cd01556">
    <property type="entry name" value="EPSP_synthase"/>
    <property type="match status" value="1"/>
</dbReference>
<evidence type="ECO:0000256" key="6">
    <source>
        <dbReference type="ARBA" id="ARBA00022679"/>
    </source>
</evidence>
<comment type="caution">
    <text evidence="9">Lacks conserved residue(s) required for the propagation of feature annotation.</text>
</comment>
<feature type="binding site" evidence="9">
    <location>
        <position position="95"/>
    </location>
    <ligand>
        <name>phosphoenolpyruvate</name>
        <dbReference type="ChEBI" id="CHEBI:58702"/>
    </ligand>
</feature>
<dbReference type="UniPathway" id="UPA00053">
    <property type="reaction ID" value="UER00089"/>
</dbReference>
<feature type="binding site" evidence="9">
    <location>
        <position position="342"/>
    </location>
    <ligand>
        <name>3-phosphoshikimate</name>
        <dbReference type="ChEBI" id="CHEBI:145989"/>
    </ligand>
</feature>
<dbReference type="PROSITE" id="PS00885">
    <property type="entry name" value="EPSP_SYNTHASE_2"/>
    <property type="match status" value="1"/>
</dbReference>
<comment type="subunit">
    <text evidence="9">Monomer.</text>
</comment>
<feature type="binding site" evidence="9">
    <location>
        <position position="22"/>
    </location>
    <ligand>
        <name>3-phosphoshikimate</name>
        <dbReference type="ChEBI" id="CHEBI:145989"/>
    </ligand>
</feature>
<sequence>MSHYIVQPVQGAAGSIRVPGDKSVSHRALMLGGIADGVTEVRGFLESEDCLATMKAMSALGVVIERPGVQEVRVRGVGMKGLRAATHALDMGNSGTAMRLMTGLLSGQAFDSELIGDSSLMQRPMERAATPLRQMGARIATLNGRPPVKISGGSNLNGIRYELPVASAQVKSAVLLAGLYAKGTTTVIEPAVTRDHTERMLLGFGCAIDVANGEIRLEPPARLNACSLEVPGDFSSSAFFLVAGSISRGSGLTIKGVGINPTRTGMLDILALMGADLRVVNHRTAGAEPVADIEVRPAKLKGIHVPEHLVPLAIDEFPALFVAAACADGETVVTGAEELRVKESDRIAVMAEGLRAMGVDCEVLPDGMRIQGRPEGHAFSGGKIDSHGDHRIAMSFTVASLRSAGPIEIADVANVATSFPGFLQTARSAGLDLVERP</sequence>
<keyword evidence="7 9" id="KW-0057">Aromatic amino acid biosynthesis</keyword>
<dbReference type="EC" id="2.5.1.19" evidence="9"/>
<feature type="binding site" evidence="9">
    <location>
        <position position="22"/>
    </location>
    <ligand>
        <name>phosphoenolpyruvate</name>
        <dbReference type="ChEBI" id="CHEBI:58702"/>
    </ligand>
</feature>
<dbReference type="Gene3D" id="3.65.10.10">
    <property type="entry name" value="Enolpyruvate transferase domain"/>
    <property type="match status" value="2"/>
</dbReference>
<dbReference type="GO" id="GO:0009073">
    <property type="term" value="P:aromatic amino acid family biosynthetic process"/>
    <property type="evidence" value="ECO:0007669"/>
    <property type="project" value="UniProtKB-KW"/>
</dbReference>
<dbReference type="GO" id="GO:0008652">
    <property type="term" value="P:amino acid biosynthetic process"/>
    <property type="evidence" value="ECO:0007669"/>
    <property type="project" value="UniProtKB-KW"/>
</dbReference>
<dbReference type="PANTHER" id="PTHR21090:SF5">
    <property type="entry name" value="PENTAFUNCTIONAL AROM POLYPEPTIDE"/>
    <property type="match status" value="1"/>
</dbReference>
<dbReference type="FunFam" id="3.65.10.10:FF:000006">
    <property type="entry name" value="3-phosphoshikimate 1-carboxyvinyltransferase"/>
    <property type="match status" value="1"/>
</dbReference>
<evidence type="ECO:0000313" key="11">
    <source>
        <dbReference type="EMBL" id="MBB6091939.1"/>
    </source>
</evidence>
<protein>
    <recommendedName>
        <fullName evidence="9">3-phosphoshikimate 1-carboxyvinyltransferase</fullName>
        <ecNumber evidence="9">2.5.1.19</ecNumber>
    </recommendedName>
    <alternativeName>
        <fullName evidence="9">5-enolpyruvylshikimate-3-phosphate synthase</fullName>
        <shortName evidence="9">EPSP synthase</shortName>
        <shortName evidence="9">EPSPS</shortName>
    </alternativeName>
</protein>
<evidence type="ECO:0000256" key="4">
    <source>
        <dbReference type="ARBA" id="ARBA00022490"/>
    </source>
</evidence>
<accession>A0A841HHR5</accession>
<feature type="binding site" evidence="9">
    <location>
        <position position="27"/>
    </location>
    <ligand>
        <name>3-phosphoshikimate</name>
        <dbReference type="ChEBI" id="CHEBI:145989"/>
    </ligand>
</feature>
<name>A0A841HHR5_9GAMM</name>
<feature type="active site" description="Proton acceptor" evidence="9">
    <location>
        <position position="315"/>
    </location>
</feature>
<dbReference type="InterPro" id="IPR023193">
    <property type="entry name" value="EPSP_synthase_CS"/>
</dbReference>
<feature type="binding site" evidence="9">
    <location>
        <position position="169"/>
    </location>
    <ligand>
        <name>phosphoenolpyruvate</name>
        <dbReference type="ChEBI" id="CHEBI:58702"/>
    </ligand>
</feature>
<evidence type="ECO:0000256" key="7">
    <source>
        <dbReference type="ARBA" id="ARBA00023141"/>
    </source>
</evidence>
<dbReference type="InterPro" id="IPR013792">
    <property type="entry name" value="RNA3'P_cycl/enolpyr_Trfase_a/b"/>
</dbReference>
<evidence type="ECO:0000256" key="9">
    <source>
        <dbReference type="HAMAP-Rule" id="MF_00210"/>
    </source>
</evidence>
<dbReference type="NCBIfam" id="TIGR01356">
    <property type="entry name" value="aroA"/>
    <property type="match status" value="1"/>
</dbReference>
<evidence type="ECO:0000256" key="3">
    <source>
        <dbReference type="ARBA" id="ARBA00009948"/>
    </source>
</evidence>
<dbReference type="RefSeq" id="WP_184329702.1">
    <property type="nucleotide sequence ID" value="NZ_JACHHZ010000001.1"/>
</dbReference>
<dbReference type="Proteomes" id="UP000588068">
    <property type="component" value="Unassembled WGS sequence"/>
</dbReference>
<feature type="binding site" evidence="9">
    <location>
        <position position="123"/>
    </location>
    <ligand>
        <name>phosphoenolpyruvate</name>
        <dbReference type="ChEBI" id="CHEBI:58702"/>
    </ligand>
</feature>
<dbReference type="FunFam" id="3.65.10.10:FF:000005">
    <property type="entry name" value="3-phosphoshikimate 1-carboxyvinyltransferase"/>
    <property type="match status" value="1"/>
</dbReference>
<dbReference type="GO" id="GO:0009423">
    <property type="term" value="P:chorismate biosynthetic process"/>
    <property type="evidence" value="ECO:0007669"/>
    <property type="project" value="UniProtKB-UniRule"/>
</dbReference>
<organism evidence="11 12">
    <name type="scientific">Povalibacter uvarum</name>
    <dbReference type="NCBI Taxonomy" id="732238"/>
    <lineage>
        <taxon>Bacteria</taxon>
        <taxon>Pseudomonadati</taxon>
        <taxon>Pseudomonadota</taxon>
        <taxon>Gammaproteobacteria</taxon>
        <taxon>Steroidobacterales</taxon>
        <taxon>Steroidobacteraceae</taxon>
        <taxon>Povalibacter</taxon>
    </lineage>
</organism>
<evidence type="ECO:0000256" key="5">
    <source>
        <dbReference type="ARBA" id="ARBA00022605"/>
    </source>
</evidence>
<evidence type="ECO:0000256" key="8">
    <source>
        <dbReference type="ARBA" id="ARBA00044633"/>
    </source>
</evidence>
<dbReference type="InterPro" id="IPR036968">
    <property type="entry name" value="Enolpyruvate_Tfrase_sf"/>
</dbReference>
<dbReference type="PIRSF" id="PIRSF000505">
    <property type="entry name" value="EPSPS"/>
    <property type="match status" value="1"/>
</dbReference>
<dbReference type="HAMAP" id="MF_00210">
    <property type="entry name" value="EPSP_synth"/>
    <property type="match status" value="1"/>
</dbReference>
<dbReference type="SUPFAM" id="SSF55205">
    <property type="entry name" value="EPT/RTPC-like"/>
    <property type="match status" value="1"/>
</dbReference>
<comment type="pathway">
    <text evidence="2 9">Metabolic intermediate biosynthesis; chorismate biosynthesis; chorismate from D-erythrose 4-phosphate and phosphoenolpyruvate: step 6/7.</text>
</comment>
<dbReference type="InterPro" id="IPR001986">
    <property type="entry name" value="Enolpyruvate_Tfrase_dom"/>
</dbReference>
<reference evidence="11 12" key="1">
    <citation type="submission" date="2020-08" db="EMBL/GenBank/DDBJ databases">
        <title>Genomic Encyclopedia of Type Strains, Phase IV (KMG-IV): sequencing the most valuable type-strain genomes for metagenomic binning, comparative biology and taxonomic classification.</title>
        <authorList>
            <person name="Goeker M."/>
        </authorList>
    </citation>
    <scope>NUCLEOTIDE SEQUENCE [LARGE SCALE GENOMIC DNA]</scope>
    <source>
        <strain evidence="11 12">DSM 26723</strain>
    </source>
</reference>